<proteinExistence type="predicted"/>
<protein>
    <recommendedName>
        <fullName evidence="2">DUF5899 domain-containing protein</fullName>
    </recommendedName>
</protein>
<name>A0A6C0JQM5_9ZZZZ</name>
<sequence>MELAIPGVALGLLYIVSNQKSKSENFRNQSLLPNVDVPNRNYPDELPGISSDTDKTSQLSTSNRYDNGGGVYTDKYFNPNTNDQISQSNMKTNGMDEIGNKFYSLTGQSVNASYFTHNNMVPFFGSNLRTRIADENSFEGLLDSYTGSGSQTITKKEQSPLFAPSSNQQWANGAPNMSEFYQSRVNPSTRMANVKPFAEQQVAPGLGLGYTNEGAGGFNSGMMMRDKWLDKTADQLRVDNKPKATGLMLFGHEGPANSFIKHNATYEQMGIMEKHLPEQSFALDHDRLFTTVGIEKGQTLRSIPVERYVSRPETAVAYAGGAGYQTEASYIPGEYMPSHNQQLGDVPLAVANANGRQYATDADYEIKAKKAYPNNRSSNNQDQYFGLVSGGIGAAIAPLLDILRPSRKENVLGTLRPYQNPSTTVPQSYIFNPADRPAPTIRETTEQSKNHLNVNANQLGGAYKVTEVQPVNTIRSETSDYYYAGGASAGARTRQTTSYEAGYNQRNNDLKSSTLIGYTPTGNMNLLNSDINMRQVSRDGMLENNRAVIGTMPYQSPDISNMGRMAGTTNHLYPNINVDRNTSDITSMLKSNPYVVDYRSAL</sequence>
<reference evidence="3" key="1">
    <citation type="journal article" date="2020" name="Nature">
        <title>Giant virus diversity and host interactions through global metagenomics.</title>
        <authorList>
            <person name="Schulz F."/>
            <person name="Roux S."/>
            <person name="Paez-Espino D."/>
            <person name="Jungbluth S."/>
            <person name="Walsh D.A."/>
            <person name="Denef V.J."/>
            <person name="McMahon K.D."/>
            <person name="Konstantinidis K.T."/>
            <person name="Eloe-Fadrosh E.A."/>
            <person name="Kyrpides N.C."/>
            <person name="Woyke T."/>
        </authorList>
    </citation>
    <scope>NUCLEOTIDE SEQUENCE</scope>
    <source>
        <strain evidence="3">GVMAG-M-3300027747-57</strain>
    </source>
</reference>
<evidence type="ECO:0000259" key="2">
    <source>
        <dbReference type="Pfam" id="PF19251"/>
    </source>
</evidence>
<evidence type="ECO:0000313" key="3">
    <source>
        <dbReference type="EMBL" id="QHU06024.1"/>
    </source>
</evidence>
<dbReference type="AlphaFoldDB" id="A0A6C0JQM5"/>
<accession>A0A6C0JQM5</accession>
<dbReference type="InterPro" id="IPR045418">
    <property type="entry name" value="P2_DUF5899"/>
</dbReference>
<feature type="compositionally biased region" description="Polar residues" evidence="1">
    <location>
        <begin position="56"/>
        <end position="65"/>
    </location>
</feature>
<feature type="region of interest" description="Disordered" evidence="1">
    <location>
        <begin position="27"/>
        <end position="65"/>
    </location>
</feature>
<dbReference type="Pfam" id="PF19251">
    <property type="entry name" value="DUF5899"/>
    <property type="match status" value="1"/>
</dbReference>
<dbReference type="EMBL" id="MN740430">
    <property type="protein sequence ID" value="QHU06024.1"/>
    <property type="molecule type" value="Genomic_DNA"/>
</dbReference>
<evidence type="ECO:0000256" key="1">
    <source>
        <dbReference type="SAM" id="MobiDB-lite"/>
    </source>
</evidence>
<feature type="domain" description="DUF5899" evidence="2">
    <location>
        <begin position="183"/>
        <end position="299"/>
    </location>
</feature>
<organism evidence="3">
    <name type="scientific">viral metagenome</name>
    <dbReference type="NCBI Taxonomy" id="1070528"/>
    <lineage>
        <taxon>unclassified sequences</taxon>
        <taxon>metagenomes</taxon>
        <taxon>organismal metagenomes</taxon>
    </lineage>
</organism>